<feature type="compositionally biased region" description="Basic and acidic residues" evidence="1">
    <location>
        <begin position="69"/>
        <end position="81"/>
    </location>
</feature>
<protein>
    <submittedName>
        <fullName evidence="2">Uncharacterized protein</fullName>
    </submittedName>
</protein>
<feature type="region of interest" description="Disordered" evidence="1">
    <location>
        <begin position="50"/>
        <end position="95"/>
    </location>
</feature>
<evidence type="ECO:0000313" key="3">
    <source>
        <dbReference type="Proteomes" id="UP000078542"/>
    </source>
</evidence>
<sequence>FAISKGRNVGVSRKIGGTKECGRAAMDFARTSLLKEEAVAAKPRTGLGGVTRGVVPPLTNTWKQGSRSRTGERERVNRQECTRPTSFPPRNAHRTRSPHVLIPLEHVPLRTQVSSVTRPGDMGTSSAKVNGLFRCSTTPSARHAWVCTRAYVVPGGCPSSFASIPWSAPVIDMTHVIASANARRGDTDQRTGYASLLCCAAARHLAVRADSLPRDEMIATPRNARAHARIRNAPLRLLRISWRCVSAAACSVHNGTIYRI</sequence>
<keyword evidence="3" id="KW-1185">Reference proteome</keyword>
<reference evidence="2 3" key="1">
    <citation type="submission" date="2016-03" db="EMBL/GenBank/DDBJ databases">
        <title>Cyphomyrmex costatus WGS genome.</title>
        <authorList>
            <person name="Nygaard S."/>
            <person name="Hu H."/>
            <person name="Boomsma J."/>
            <person name="Zhang G."/>
        </authorList>
    </citation>
    <scope>NUCLEOTIDE SEQUENCE [LARGE SCALE GENOMIC DNA]</scope>
    <source>
        <strain evidence="2">MS0001</strain>
        <tissue evidence="2">Whole body</tissue>
    </source>
</reference>
<dbReference type="EMBL" id="KQ978479">
    <property type="protein sequence ID" value="KYM93662.1"/>
    <property type="molecule type" value="Genomic_DNA"/>
</dbReference>
<dbReference type="AlphaFoldDB" id="A0A151I703"/>
<dbReference type="Proteomes" id="UP000078542">
    <property type="component" value="Unassembled WGS sequence"/>
</dbReference>
<accession>A0A151I703</accession>
<gene>
    <name evidence="2" type="ORF">ALC62_15731</name>
</gene>
<organism evidence="2 3">
    <name type="scientific">Cyphomyrmex costatus</name>
    <dbReference type="NCBI Taxonomy" id="456900"/>
    <lineage>
        <taxon>Eukaryota</taxon>
        <taxon>Metazoa</taxon>
        <taxon>Ecdysozoa</taxon>
        <taxon>Arthropoda</taxon>
        <taxon>Hexapoda</taxon>
        <taxon>Insecta</taxon>
        <taxon>Pterygota</taxon>
        <taxon>Neoptera</taxon>
        <taxon>Endopterygota</taxon>
        <taxon>Hymenoptera</taxon>
        <taxon>Apocrita</taxon>
        <taxon>Aculeata</taxon>
        <taxon>Formicoidea</taxon>
        <taxon>Formicidae</taxon>
        <taxon>Myrmicinae</taxon>
        <taxon>Cyphomyrmex</taxon>
    </lineage>
</organism>
<evidence type="ECO:0000256" key="1">
    <source>
        <dbReference type="SAM" id="MobiDB-lite"/>
    </source>
</evidence>
<evidence type="ECO:0000313" key="2">
    <source>
        <dbReference type="EMBL" id="KYM93662.1"/>
    </source>
</evidence>
<proteinExistence type="predicted"/>
<feature type="non-terminal residue" evidence="2">
    <location>
        <position position="1"/>
    </location>
</feature>
<name>A0A151I703_9HYME</name>